<dbReference type="PANTHER" id="PTHR45784:SF3">
    <property type="entry name" value="C-TYPE LECTIN DOMAIN FAMILY 4 MEMBER K-LIKE-RELATED"/>
    <property type="match status" value="1"/>
</dbReference>
<keyword evidence="5" id="KW-1185">Reference proteome</keyword>
<dbReference type="SUPFAM" id="SSF56436">
    <property type="entry name" value="C-type lectin-like"/>
    <property type="match status" value="2"/>
</dbReference>
<sequence length="335" mass="38768">MVLLKRVTSLIVALLLFERTVANQTPQRYHLISRYLNWYDARAFCRVKYSDLATVNNMDDNHQLVQALKGHVTYSWIGLLKGGQRRWMLSDGSGGALFYRWIEGEPSGGEWCVELLEGDSWNDLSCGEEKGFVCYERQNGQDRFVYYSEARTWANSQDFCRSRHTDMANVNSEQDNTDIVNLIKTWHGAVVLENRVWIGLFSDAWMWSDGGLTSFRYWLSDKQYREDCALVSGHNQGRWVDAQCKQETTFVCQGDLKVKKMVMKMTVRSDANLTDATISDALLKQLETSLELQWVTDFSLGWRSDRYGFVFQLYKELEDDVATGLCCFLTLDRML</sequence>
<name>A0AAV1HLH1_XYRNO</name>
<keyword evidence="1" id="KW-1015">Disulfide bond</keyword>
<feature type="chain" id="PRO_5043662291" evidence="2">
    <location>
        <begin position="23"/>
        <end position="335"/>
    </location>
</feature>
<dbReference type="PROSITE" id="PS50041">
    <property type="entry name" value="C_TYPE_LECTIN_2"/>
    <property type="match status" value="2"/>
</dbReference>
<evidence type="ECO:0000259" key="3">
    <source>
        <dbReference type="PROSITE" id="PS50041"/>
    </source>
</evidence>
<feature type="domain" description="C-type lectin" evidence="3">
    <location>
        <begin position="29"/>
        <end position="135"/>
    </location>
</feature>
<evidence type="ECO:0000313" key="4">
    <source>
        <dbReference type="EMBL" id="CAJ1085906.1"/>
    </source>
</evidence>
<dbReference type="PROSITE" id="PS00615">
    <property type="entry name" value="C_TYPE_LECTIN_1"/>
    <property type="match status" value="1"/>
</dbReference>
<dbReference type="PANTHER" id="PTHR45784">
    <property type="entry name" value="C-TYPE LECTIN DOMAIN FAMILY 20 MEMBER A-RELATED"/>
    <property type="match status" value="1"/>
</dbReference>
<keyword evidence="4" id="KW-0675">Receptor</keyword>
<evidence type="ECO:0000256" key="2">
    <source>
        <dbReference type="SAM" id="SignalP"/>
    </source>
</evidence>
<reference evidence="4" key="1">
    <citation type="submission" date="2023-08" db="EMBL/GenBank/DDBJ databases">
        <authorList>
            <person name="Alioto T."/>
            <person name="Alioto T."/>
            <person name="Gomez Garrido J."/>
        </authorList>
    </citation>
    <scope>NUCLEOTIDE SEQUENCE</scope>
</reference>
<dbReference type="InterPro" id="IPR018378">
    <property type="entry name" value="C-type_lectin_CS"/>
</dbReference>
<dbReference type="EMBL" id="OY660886">
    <property type="protein sequence ID" value="CAJ1085906.1"/>
    <property type="molecule type" value="Genomic_DNA"/>
</dbReference>
<feature type="signal peptide" evidence="2">
    <location>
        <begin position="1"/>
        <end position="22"/>
    </location>
</feature>
<dbReference type="SMART" id="SM00034">
    <property type="entry name" value="CLECT"/>
    <property type="match status" value="2"/>
</dbReference>
<feature type="domain" description="C-type lectin" evidence="3">
    <location>
        <begin position="144"/>
        <end position="253"/>
    </location>
</feature>
<accession>A0AAV1HLH1</accession>
<protein>
    <submittedName>
        <fullName evidence="4">Macrophage mannose receptor 1-like</fullName>
    </submittedName>
</protein>
<proteinExistence type="predicted"/>
<evidence type="ECO:0000256" key="1">
    <source>
        <dbReference type="ARBA" id="ARBA00023157"/>
    </source>
</evidence>
<keyword evidence="2" id="KW-0732">Signal</keyword>
<dbReference type="InterPro" id="IPR001304">
    <property type="entry name" value="C-type_lectin-like"/>
</dbReference>
<dbReference type="InterPro" id="IPR016186">
    <property type="entry name" value="C-type_lectin-like/link_sf"/>
</dbReference>
<dbReference type="Gene3D" id="3.10.100.10">
    <property type="entry name" value="Mannose-Binding Protein A, subunit A"/>
    <property type="match status" value="2"/>
</dbReference>
<dbReference type="Pfam" id="PF00059">
    <property type="entry name" value="Lectin_C"/>
    <property type="match status" value="2"/>
</dbReference>
<gene>
    <name evidence="4" type="ORF">XNOV1_A035424</name>
</gene>
<evidence type="ECO:0000313" key="5">
    <source>
        <dbReference type="Proteomes" id="UP001178508"/>
    </source>
</evidence>
<dbReference type="InterPro" id="IPR016187">
    <property type="entry name" value="CTDL_fold"/>
</dbReference>
<dbReference type="Proteomes" id="UP001178508">
    <property type="component" value="Chromosome 23"/>
</dbReference>
<organism evidence="4 5">
    <name type="scientific">Xyrichtys novacula</name>
    <name type="common">Pearly razorfish</name>
    <name type="synonym">Hemipteronotus novacula</name>
    <dbReference type="NCBI Taxonomy" id="13765"/>
    <lineage>
        <taxon>Eukaryota</taxon>
        <taxon>Metazoa</taxon>
        <taxon>Chordata</taxon>
        <taxon>Craniata</taxon>
        <taxon>Vertebrata</taxon>
        <taxon>Euteleostomi</taxon>
        <taxon>Actinopterygii</taxon>
        <taxon>Neopterygii</taxon>
        <taxon>Teleostei</taxon>
        <taxon>Neoteleostei</taxon>
        <taxon>Acanthomorphata</taxon>
        <taxon>Eupercaria</taxon>
        <taxon>Labriformes</taxon>
        <taxon>Labridae</taxon>
        <taxon>Xyrichtys</taxon>
    </lineage>
</organism>
<dbReference type="AlphaFoldDB" id="A0AAV1HLH1"/>